<proteinExistence type="predicted"/>
<dbReference type="AlphaFoldDB" id="A0A926UT18"/>
<dbReference type="EMBL" id="JACJPY010000032">
    <property type="protein sequence ID" value="MBD2150746.1"/>
    <property type="molecule type" value="Genomic_DNA"/>
</dbReference>
<evidence type="ECO:0000313" key="2">
    <source>
        <dbReference type="Proteomes" id="UP000631421"/>
    </source>
</evidence>
<organism evidence="1 2">
    <name type="scientific">Pseudanabaena cinerea FACHB-1277</name>
    <dbReference type="NCBI Taxonomy" id="2949581"/>
    <lineage>
        <taxon>Bacteria</taxon>
        <taxon>Bacillati</taxon>
        <taxon>Cyanobacteriota</taxon>
        <taxon>Cyanophyceae</taxon>
        <taxon>Pseudanabaenales</taxon>
        <taxon>Pseudanabaenaceae</taxon>
        <taxon>Pseudanabaena</taxon>
        <taxon>Pseudanabaena cinerea</taxon>
    </lineage>
</organism>
<sequence>MRSSGDQPIARLVSTAPKRSLFGSDKGKIFMSDDFDAPLPEFEEYS</sequence>
<keyword evidence="2" id="KW-1185">Reference proteome</keyword>
<evidence type="ECO:0008006" key="3">
    <source>
        <dbReference type="Google" id="ProtNLM"/>
    </source>
</evidence>
<name>A0A926UT18_9CYAN</name>
<accession>A0A926UT18</accession>
<reference evidence="1" key="1">
    <citation type="journal article" date="2015" name="ISME J.">
        <title>Draft Genome Sequence of Streptomyces incarnatus NRRL8089, which Produces the Nucleoside Antibiotic Sinefungin.</title>
        <authorList>
            <person name="Oshima K."/>
            <person name="Hattori M."/>
            <person name="Shimizu H."/>
            <person name="Fukuda K."/>
            <person name="Nemoto M."/>
            <person name="Inagaki K."/>
            <person name="Tamura T."/>
        </authorList>
    </citation>
    <scope>NUCLEOTIDE SEQUENCE</scope>
    <source>
        <strain evidence="1">FACHB-1277</strain>
    </source>
</reference>
<gene>
    <name evidence="1" type="ORF">H6F44_11535</name>
</gene>
<evidence type="ECO:0000313" key="1">
    <source>
        <dbReference type="EMBL" id="MBD2150746.1"/>
    </source>
</evidence>
<reference evidence="1" key="2">
    <citation type="submission" date="2020-08" db="EMBL/GenBank/DDBJ databases">
        <authorList>
            <person name="Chen M."/>
            <person name="Teng W."/>
            <person name="Zhao L."/>
            <person name="Hu C."/>
            <person name="Zhou Y."/>
            <person name="Han B."/>
            <person name="Song L."/>
            <person name="Shu W."/>
        </authorList>
    </citation>
    <scope>NUCLEOTIDE SEQUENCE</scope>
    <source>
        <strain evidence="1">FACHB-1277</strain>
    </source>
</reference>
<comment type="caution">
    <text evidence="1">The sequence shown here is derived from an EMBL/GenBank/DDBJ whole genome shotgun (WGS) entry which is preliminary data.</text>
</comment>
<protein>
    <recommendedName>
        <fullName evidence="3">DUF2281 domain-containing protein</fullName>
    </recommendedName>
</protein>
<dbReference type="RefSeq" id="WP_190351109.1">
    <property type="nucleotide sequence ID" value="NZ_JACJPY010000032.1"/>
</dbReference>
<dbReference type="Proteomes" id="UP000631421">
    <property type="component" value="Unassembled WGS sequence"/>
</dbReference>